<keyword evidence="2" id="KW-1185">Reference proteome</keyword>
<accession>A0ACC2DXU5</accession>
<evidence type="ECO:0000313" key="1">
    <source>
        <dbReference type="EMBL" id="KAJ7559012.1"/>
    </source>
</evidence>
<dbReference type="Proteomes" id="UP001162992">
    <property type="component" value="Chromosome 4"/>
</dbReference>
<sequence length="800" mass="89543">MPLQDKANKQKTDMPGPHAKLLNSRVSSSAAEFGGTQKGLRRVVEHENPNFVWCVRTLCNEGRVKEALHIMEIRQNWIPSSIYIYALQACGRLEMLSEGKLLHTQIMKSGLEQDAFVGSHLVNMYGRCGSITDAQNAFEKISDPDVFSWTAMIVAYSKSGLAEKALKLFNEMKIKDVIPNEFTFVGVLNACASLSALKRGKQLHRQIIKAGLESNLYIANSLIDFYAKCGLIEDGWLVFSKMLKRDVVSWNTILVGYAKYGHGKQVLELFHQMLNEGIEPNEFTFVALFSACASLSALEQGKWLHSQLIERRINMNVFVGSALIDMYAKCCSIEDAREVFDELANRNIVAWNAMIVGYSKHGQGEKALDFFYQLQNEGLQPTEVTFVGMLNACASLGALNCGRWVHSMISERRFHLNVHLGNTLVNMYAKCDSIEDASQVFEKMPRRDLVSWNAMIAGYARQGHSGKALLLFQQMQREGPKPDAVTFVGLLKAFCSPLFLEQGKLVHWQIMKIGYESNLQVGNCLIDMYFKCGSINDASKVFNQMHVRDVISWNAMIMGYARHGHAEKALQLFRQMEKEGLKSDDVTFLGVIHACGNLSSLDEAKIVHSKIFIHGLHSEVFLCSALIDMYAKCGSLVNARKVFDTMPEKNVVSWNAMIAGYAMHGMVKDSLKLFEEMEQKGVNPEEITFVSVLSACSRAGLVEKGYKYFGSMCQDYGITPTMEHYGCMVDLFCRAGELGEALGFIQDMPVQPSVVLWMTYLSACKAHGNVEQAEHALQEIVKLTSNLTGSPSESFFFQET</sequence>
<name>A0ACC2DXU5_DIPCM</name>
<protein>
    <submittedName>
        <fullName evidence="1">Uncharacterized protein</fullName>
    </submittedName>
</protein>
<comment type="caution">
    <text evidence="1">The sequence shown here is derived from an EMBL/GenBank/DDBJ whole genome shotgun (WGS) entry which is preliminary data.</text>
</comment>
<evidence type="ECO:0000313" key="2">
    <source>
        <dbReference type="Proteomes" id="UP001162992"/>
    </source>
</evidence>
<reference evidence="2" key="1">
    <citation type="journal article" date="2024" name="Proc. Natl. Acad. Sci. U.S.A.">
        <title>Extraordinary preservation of gene collinearity over three hundred million years revealed in homosporous lycophytes.</title>
        <authorList>
            <person name="Li C."/>
            <person name="Wickell D."/>
            <person name="Kuo L.Y."/>
            <person name="Chen X."/>
            <person name="Nie B."/>
            <person name="Liao X."/>
            <person name="Peng D."/>
            <person name="Ji J."/>
            <person name="Jenkins J."/>
            <person name="Williams M."/>
            <person name="Shu S."/>
            <person name="Plott C."/>
            <person name="Barry K."/>
            <person name="Rajasekar S."/>
            <person name="Grimwood J."/>
            <person name="Han X."/>
            <person name="Sun S."/>
            <person name="Hou Z."/>
            <person name="He W."/>
            <person name="Dai G."/>
            <person name="Sun C."/>
            <person name="Schmutz J."/>
            <person name="Leebens-Mack J.H."/>
            <person name="Li F.W."/>
            <person name="Wang L."/>
        </authorList>
    </citation>
    <scope>NUCLEOTIDE SEQUENCE [LARGE SCALE GENOMIC DNA]</scope>
    <source>
        <strain evidence="2">cv. PW_Plant_1</strain>
    </source>
</reference>
<organism evidence="1 2">
    <name type="scientific">Diphasiastrum complanatum</name>
    <name type="common">Issler's clubmoss</name>
    <name type="synonym">Lycopodium complanatum</name>
    <dbReference type="NCBI Taxonomy" id="34168"/>
    <lineage>
        <taxon>Eukaryota</taxon>
        <taxon>Viridiplantae</taxon>
        <taxon>Streptophyta</taxon>
        <taxon>Embryophyta</taxon>
        <taxon>Tracheophyta</taxon>
        <taxon>Lycopodiopsida</taxon>
        <taxon>Lycopodiales</taxon>
        <taxon>Lycopodiaceae</taxon>
        <taxon>Lycopodioideae</taxon>
        <taxon>Diphasiastrum</taxon>
    </lineage>
</organism>
<gene>
    <name evidence="1" type="ORF">O6H91_04G065900</name>
</gene>
<dbReference type="EMBL" id="CM055095">
    <property type="protein sequence ID" value="KAJ7559012.1"/>
    <property type="molecule type" value="Genomic_DNA"/>
</dbReference>
<proteinExistence type="predicted"/>